<keyword evidence="4" id="KW-1185">Reference proteome</keyword>
<dbReference type="Pfam" id="PF20075">
    <property type="entry name" value="DUF6471"/>
    <property type="match status" value="1"/>
</dbReference>
<proteinExistence type="predicted"/>
<evidence type="ECO:0000256" key="1">
    <source>
        <dbReference type="SAM" id="MobiDB-lite"/>
    </source>
</evidence>
<reference evidence="3 4" key="1">
    <citation type="submission" date="2017-09" db="EMBL/GenBank/DDBJ databases">
        <title>Sphingomonas adhaesiva DSM 7418, whole genome shotgun sequence.</title>
        <authorList>
            <person name="Feng G."/>
            <person name="Zhu H."/>
        </authorList>
    </citation>
    <scope>NUCLEOTIDE SEQUENCE [LARGE SCALE GENOMIC DNA]</scope>
    <source>
        <strain evidence="3 4">DSM 7418</strain>
    </source>
</reference>
<evidence type="ECO:0000313" key="3">
    <source>
        <dbReference type="EMBL" id="PCG12937.1"/>
    </source>
</evidence>
<organism evidence="3 4">
    <name type="scientific">Sphingomonas adhaesiva</name>
    <dbReference type="NCBI Taxonomy" id="28212"/>
    <lineage>
        <taxon>Bacteria</taxon>
        <taxon>Pseudomonadati</taxon>
        <taxon>Pseudomonadota</taxon>
        <taxon>Alphaproteobacteria</taxon>
        <taxon>Sphingomonadales</taxon>
        <taxon>Sphingomonadaceae</taxon>
        <taxon>Sphingomonas</taxon>
    </lineage>
</organism>
<evidence type="ECO:0000313" key="4">
    <source>
        <dbReference type="Proteomes" id="UP000218323"/>
    </source>
</evidence>
<accession>A0A2A4I1S4</accession>
<feature type="domain" description="DUF6471" evidence="2">
    <location>
        <begin position="14"/>
        <end position="78"/>
    </location>
</feature>
<protein>
    <recommendedName>
        <fullName evidence="2">DUF6471 domain-containing protein</fullName>
    </recommendedName>
</protein>
<gene>
    <name evidence="3" type="ORF">COA07_17280</name>
</gene>
<name>A0A2A4I1S4_9SPHN</name>
<evidence type="ECO:0000259" key="2">
    <source>
        <dbReference type="Pfam" id="PF20075"/>
    </source>
</evidence>
<dbReference type="EMBL" id="NWVC01000020">
    <property type="protein sequence ID" value="PCG12937.1"/>
    <property type="molecule type" value="Genomic_DNA"/>
</dbReference>
<feature type="region of interest" description="Disordered" evidence="1">
    <location>
        <begin position="81"/>
        <end position="115"/>
    </location>
</feature>
<comment type="caution">
    <text evidence="3">The sequence shown here is derived from an EMBL/GenBank/DDBJ whole genome shotgun (WGS) entry which is preliminary data.</text>
</comment>
<dbReference type="Proteomes" id="UP000218323">
    <property type="component" value="Unassembled WGS sequence"/>
</dbReference>
<dbReference type="InterPro" id="IPR045526">
    <property type="entry name" value="DUF6471"/>
</dbReference>
<dbReference type="AlphaFoldDB" id="A0A2A4I1S4"/>
<sequence>MCRLLELRLDEDAWERQAKNLIRAELMRRGLSQERLVEHLSTLGIEETVPNLRKKLSRGRFTAVFFLQLMAAMRVEWLQLPGPPGTPSGDEAAGEFGGQALARSKRVREGGEGPP</sequence>